<evidence type="ECO:0000256" key="1">
    <source>
        <dbReference type="SAM" id="MobiDB-lite"/>
    </source>
</evidence>
<reference evidence="2 3" key="1">
    <citation type="submission" date="2019-10" db="EMBL/GenBank/DDBJ databases">
        <authorList>
            <person name="Palmer J.M."/>
        </authorList>
    </citation>
    <scope>NUCLEOTIDE SEQUENCE [LARGE SCALE GENOMIC DNA]</scope>
    <source>
        <strain evidence="2 3">TWF730</strain>
    </source>
</reference>
<sequence>MPHRIVPTYESGCPPKKKPKCQSKKIHGHAASASAKPGNQILEEADRPVFGVISDADNGSGSCSKQFQLETSNVTLTSTTHSFDTLQLRHVKDMYFHPQISQKSTDQALEKSLSTCRKNQNALRSVLSFLDPSSSTSATHRSTIFERFLFGSTPHINSFASTAFSFPDVKDTQYLHIRGSPPTSALSSYNSLSIVTSICLFSAEVVSSLSSQLIDIYTNHRYLDTIPLHHPLTLNEVDSLSRLSNTIADIVCTISSSSHPSSPLDIDIILDIPQIQYYLSGPTSYFHIPFVSKTWLTLIDFRKECIERIFKRCIMQEIHRRIPPEKLKLLGVSYKITNTSSLNPLLPLLNSQINDFPYIPIQSCIDTLKSGDESWNLFLGSLPLPGLQPPETLEELVYVSYVYEILLPFLRTLGAEGAIDTMDNTLILQIDNIVESKPYLKAKKFLEVYNKKLGVKKASLIGIYPSERIFYSKEGSYRSSLHKYDPGLDLYFDSQKVNPKEILEKVYGVESATAVIEAATVEGLVHN</sequence>
<dbReference type="EMBL" id="JAVHNS010000009">
    <property type="protein sequence ID" value="KAK6343649.1"/>
    <property type="molecule type" value="Genomic_DNA"/>
</dbReference>
<protein>
    <submittedName>
        <fullName evidence="2">Uncharacterized protein</fullName>
    </submittedName>
</protein>
<accession>A0AAV9UNF5</accession>
<comment type="caution">
    <text evidence="2">The sequence shown here is derived from an EMBL/GenBank/DDBJ whole genome shotgun (WGS) entry which is preliminary data.</text>
</comment>
<evidence type="ECO:0000313" key="3">
    <source>
        <dbReference type="Proteomes" id="UP001373714"/>
    </source>
</evidence>
<dbReference type="Proteomes" id="UP001373714">
    <property type="component" value="Unassembled WGS sequence"/>
</dbReference>
<name>A0AAV9UNF5_9PEZI</name>
<proteinExistence type="predicted"/>
<gene>
    <name evidence="2" type="ORF">TWF730_011240</name>
</gene>
<dbReference type="AlphaFoldDB" id="A0AAV9UNF5"/>
<organism evidence="2 3">
    <name type="scientific">Orbilia blumenaviensis</name>
    <dbReference type="NCBI Taxonomy" id="1796055"/>
    <lineage>
        <taxon>Eukaryota</taxon>
        <taxon>Fungi</taxon>
        <taxon>Dikarya</taxon>
        <taxon>Ascomycota</taxon>
        <taxon>Pezizomycotina</taxon>
        <taxon>Orbiliomycetes</taxon>
        <taxon>Orbiliales</taxon>
        <taxon>Orbiliaceae</taxon>
        <taxon>Orbilia</taxon>
    </lineage>
</organism>
<keyword evidence="3" id="KW-1185">Reference proteome</keyword>
<feature type="region of interest" description="Disordered" evidence="1">
    <location>
        <begin position="11"/>
        <end position="35"/>
    </location>
</feature>
<feature type="compositionally biased region" description="Basic residues" evidence="1">
    <location>
        <begin position="15"/>
        <end position="28"/>
    </location>
</feature>
<evidence type="ECO:0000313" key="2">
    <source>
        <dbReference type="EMBL" id="KAK6343649.1"/>
    </source>
</evidence>